<feature type="compositionally biased region" description="Basic and acidic residues" evidence="1">
    <location>
        <begin position="460"/>
        <end position="473"/>
    </location>
</feature>
<reference evidence="2 3" key="1">
    <citation type="journal article" date="2018" name="Nat. Ecol. Evol.">
        <title>Pezizomycetes genomes reveal the molecular basis of ectomycorrhizal truffle lifestyle.</title>
        <authorList>
            <person name="Murat C."/>
            <person name="Payen T."/>
            <person name="Noel B."/>
            <person name="Kuo A."/>
            <person name="Morin E."/>
            <person name="Chen J."/>
            <person name="Kohler A."/>
            <person name="Krizsan K."/>
            <person name="Balestrini R."/>
            <person name="Da Silva C."/>
            <person name="Montanini B."/>
            <person name="Hainaut M."/>
            <person name="Levati E."/>
            <person name="Barry K.W."/>
            <person name="Belfiori B."/>
            <person name="Cichocki N."/>
            <person name="Clum A."/>
            <person name="Dockter R.B."/>
            <person name="Fauchery L."/>
            <person name="Guy J."/>
            <person name="Iotti M."/>
            <person name="Le Tacon F."/>
            <person name="Lindquist E.A."/>
            <person name="Lipzen A."/>
            <person name="Malagnac F."/>
            <person name="Mello A."/>
            <person name="Molinier V."/>
            <person name="Miyauchi S."/>
            <person name="Poulain J."/>
            <person name="Riccioni C."/>
            <person name="Rubini A."/>
            <person name="Sitrit Y."/>
            <person name="Splivallo R."/>
            <person name="Traeger S."/>
            <person name="Wang M."/>
            <person name="Zifcakova L."/>
            <person name="Wipf D."/>
            <person name="Zambonelli A."/>
            <person name="Paolocci F."/>
            <person name="Nowrousian M."/>
            <person name="Ottonello S."/>
            <person name="Baldrian P."/>
            <person name="Spatafora J.W."/>
            <person name="Henrissat B."/>
            <person name="Nagy L.G."/>
            <person name="Aury J.M."/>
            <person name="Wincker P."/>
            <person name="Grigoriev I.V."/>
            <person name="Bonfante P."/>
            <person name="Martin F.M."/>
        </authorList>
    </citation>
    <scope>NUCLEOTIDE SEQUENCE [LARGE SCALE GENOMIC DNA]</scope>
    <source>
        <strain evidence="2 3">120613-1</strain>
    </source>
</reference>
<keyword evidence="3" id="KW-1185">Reference proteome</keyword>
<feature type="compositionally biased region" description="Low complexity" evidence="1">
    <location>
        <begin position="1813"/>
        <end position="1823"/>
    </location>
</feature>
<feature type="region of interest" description="Disordered" evidence="1">
    <location>
        <begin position="2320"/>
        <end position="2356"/>
    </location>
</feature>
<feature type="region of interest" description="Disordered" evidence="1">
    <location>
        <begin position="1378"/>
        <end position="1408"/>
    </location>
</feature>
<feature type="region of interest" description="Disordered" evidence="1">
    <location>
        <begin position="954"/>
        <end position="974"/>
    </location>
</feature>
<feature type="region of interest" description="Disordered" evidence="1">
    <location>
        <begin position="1724"/>
        <end position="1798"/>
    </location>
</feature>
<feature type="region of interest" description="Disordered" evidence="1">
    <location>
        <begin position="1813"/>
        <end position="1848"/>
    </location>
</feature>
<feature type="compositionally biased region" description="Basic and acidic residues" evidence="1">
    <location>
        <begin position="573"/>
        <end position="596"/>
    </location>
</feature>
<feature type="compositionally biased region" description="Pro residues" evidence="1">
    <location>
        <begin position="1769"/>
        <end position="1778"/>
    </location>
</feature>
<accession>A0A3N4JT66</accession>
<feature type="compositionally biased region" description="Basic and acidic residues" evidence="1">
    <location>
        <begin position="906"/>
        <end position="916"/>
    </location>
</feature>
<feature type="compositionally biased region" description="Basic and acidic residues" evidence="1">
    <location>
        <begin position="871"/>
        <end position="881"/>
    </location>
</feature>
<feature type="region of interest" description="Disordered" evidence="1">
    <location>
        <begin position="257"/>
        <end position="916"/>
    </location>
</feature>
<feature type="compositionally biased region" description="Polar residues" evidence="1">
    <location>
        <begin position="1970"/>
        <end position="1995"/>
    </location>
</feature>
<organism evidence="2 3">
    <name type="scientific">Choiromyces venosus 120613-1</name>
    <dbReference type="NCBI Taxonomy" id="1336337"/>
    <lineage>
        <taxon>Eukaryota</taxon>
        <taxon>Fungi</taxon>
        <taxon>Dikarya</taxon>
        <taxon>Ascomycota</taxon>
        <taxon>Pezizomycotina</taxon>
        <taxon>Pezizomycetes</taxon>
        <taxon>Pezizales</taxon>
        <taxon>Tuberaceae</taxon>
        <taxon>Choiromyces</taxon>
    </lineage>
</organism>
<feature type="compositionally biased region" description="Polar residues" evidence="1">
    <location>
        <begin position="1830"/>
        <end position="1841"/>
    </location>
</feature>
<evidence type="ECO:0000313" key="3">
    <source>
        <dbReference type="Proteomes" id="UP000276215"/>
    </source>
</evidence>
<feature type="compositionally biased region" description="Polar residues" evidence="1">
    <location>
        <begin position="668"/>
        <end position="688"/>
    </location>
</feature>
<gene>
    <name evidence="2" type="ORF">L873DRAFT_1843230</name>
</gene>
<dbReference type="Proteomes" id="UP000276215">
    <property type="component" value="Unassembled WGS sequence"/>
</dbReference>
<feature type="compositionally biased region" description="Polar residues" evidence="1">
    <location>
        <begin position="315"/>
        <end position="334"/>
    </location>
</feature>
<sequence length="2477" mass="267290">MQNEQSPKKPIEQPLARTHSNCHYQWLLEEKFNMMRLGFITKKQNQHLVFWVGKVSEAIKNGPIPRNELDICLRPVGSPLPSLAIVSGWTEAYEKMLSDTRLWMRSGHGGIRKVFLLKWSKTPLHEIGCDLEVYEWDKYTKAARLSQHEVVLPENEDLDELQVVKVLFSEIFGKKFPDTDPNSSYLFSLGRLRSIARKAIEEDGYGLRTVESDRKAQAAELARPNISIVRELNQLQVQLSPATVGTGAFGQEILSPEQAPNTLPANSGPNVLLLNGKHPDASQPPTSPNNTPAGIPPEGCEKPNDVNLLPDPSATPHNATGPTPDGTNKPTDTKSPGSSSPFFAPPLELLPQPIRDAPNPPGLEPLGSEGGQTSPPGVLSPPRDDQELPPSSLANTELPILLEDCEENLPDPRDPMLLHQVNTSGDIPGNTIGDKISERVSSKGTPSEFLEDVPNPSETHVPDYTDKYPDIKPESSPSTGGDNVLIAEPNPTDAEDVEKFDREASSLGDPDSSTLAPQMENSEDTNNSSSPTGKHADTEPPATDASAHSPNEPNAEIISENTPQKLDTMNDIPIERESENYADPLEKAELSPHDSESISIGPIDSSGLQNEGNEEGTYSEPLRLANASPPPIEDSNLARSSENACATGEGDFVQNFEATPGSPEKWSSPLNSSQDSDVSDISYTSDISDASDASKLNKDTGTSEETDPVINPSLDTESPEEASPPLDNDILEALKDNDAVGEIDATNNPESSSEPIDRNIGSFESLTNPSQDLEPSEATTGIESEKENDQNNNLEANSESLQDERPHSIQPTDLDTLEAADGAGNIGELNSINDPNTGSISPEEVKQAQARSADVGNPEAHGGAQDTVEVSDPKADFKPSEEASSVPNSPQQPEVSRMAQPDTEGPDEKVNEKDKVSNIIDTIDSIEVIVDIISSPQDPITPVIENIVQDETSVAVDGTTDGTITGGESLPENMTSPKLALSFATQNTPEDAALEGGSAPKDVGKYEVADSEDRFVDTEEEFSALKPQIREEIKNSEPENLPAPELQTGVLFDPLGPTTSDDPSTSSSCDSAGITITTKGLESIASPPSAGSITDNIGRGDVSEETVGATSSDRAHISRGSGGPVEPEADMASVRDSPDDSTPKINEEASPAPEPLHEGLVATPPENAVVESEAIQMPDESSATTTKPISDRQSGQSEFDVLSRDTSNAISTDVDGMEQCDPNSQKEILRSETSKGDIEIGDGVISKTEITSEDKNAPTKDLVEGVNLNSDINLDANKTIEIVEQNITRMNSDFKSPGTSAAEQMALSLPSSDPADDKRGIEDEASIPFILEKTNSSPSTGELRQASTISETTDDYFTDNVRLPGNALGIQFFGSQAFQSDSTPGNQVENVGPEFDSDDTASPQSNSSEIFSPVVRDIEHPTTCALSSPEVSKVSLPQFSMPNISSRVASLFSPTNRIGYFAANIRPLPRSYDENSDITVDAGSDMSPRKGDSGDFFDTYSDVSGNSPDLTEITGVLGTEGSITLSQSLDTPHSHQVNLLQNPQIITTRQSASAKIGEKSDFSGVVCRKEESVFFQSHEVAVESNVGSRKATQEVDEIAPNKADIGSAGFDAVPDSSPAPRDDQNVPECSKCRQAAALGGSGQKISEYAPARNSKYLEEEGNLQSKVDIQSDRRLSVSSVYTYVSSLLGKPALPNSPTTQSKSSHIEVYNFVDIGDILQEVAPAIKTPGTRRPRDRHERKISWGDIVNGTNKETPEGPGSLEESSPDQILPPPPPPPSASAEGNSASDKGPYAGDPLSLGVRFGDNVCSLTSTNFHSSESSTSDGRVTKAESNPLTRTSPASEHYEETPFTHIKEEVVQIAAASHCRRKSDETEDKESLVASPPPKTRTVNQATALSPITSPVLTNLFQSWLDSQGIPSFASNSTQKEAPTPAIGPLGECSNTRSPMVGRTPRVGAESPRLGGWGRASSFHASNSTRSLSPTTTVTQSPDTNSFGSARYMHSGNDARRIYPVGGRVAPLPPLSGPSVRGMQDGRYQSVIQEEREEFAQTFMSESNLISPDRFSRLEVVIKKFAIEHFSQLPKSLRVYESSASLDKAPFPPEFLCTSSLGKRLRIAAVQNIICRYLVNNIFTAVVPSFCFNMQAIAAELMKVDPLKQALWQVLTVEALEALPQHETASAKIRQKTVNEILVSIGAISASSAAALTESLQDLIKTAQEAWEPTFKSKAQTIPEVDVENGSANFKMDPEDSLVRQQSGFQAGCVARPVLCLFPAIYQMVDGRDVLVAPGRALFSDFYYSTEMELQAKLKTWTSDQRYARRASFTRPPSVPHHNHHRSPHPPASPEFQGGGDGRWSSRRMSTHEHFGHNQWCSHPNDIEDETIDFWDVSSRLMECDQKVLTHERRRSTGSQPFSERRSSYVSRSQSFSSSGRRESAWHAGGSSCSRRGSVYEGRVSMGGRRVSFYDGRRESFGGNRDYCGR</sequence>
<feature type="compositionally biased region" description="Polar residues" evidence="1">
    <location>
        <begin position="828"/>
        <end position="840"/>
    </location>
</feature>
<proteinExistence type="predicted"/>
<feature type="compositionally biased region" description="Low complexity" evidence="1">
    <location>
        <begin position="335"/>
        <end position="346"/>
    </location>
</feature>
<evidence type="ECO:0000313" key="2">
    <source>
        <dbReference type="EMBL" id="RPB00002.1"/>
    </source>
</evidence>
<feature type="region of interest" description="Disordered" evidence="1">
    <location>
        <begin position="1864"/>
        <end position="1891"/>
    </location>
</feature>
<feature type="compositionally biased region" description="Low complexity" evidence="1">
    <location>
        <begin position="1057"/>
        <end position="1071"/>
    </location>
</feature>
<feature type="compositionally biased region" description="Polar residues" evidence="1">
    <location>
        <begin position="511"/>
        <end position="532"/>
    </location>
</feature>
<feature type="compositionally biased region" description="Polar residues" evidence="1">
    <location>
        <begin position="745"/>
        <end position="754"/>
    </location>
</feature>
<evidence type="ECO:0000256" key="1">
    <source>
        <dbReference type="SAM" id="MobiDB-lite"/>
    </source>
</evidence>
<feature type="compositionally biased region" description="Polar residues" evidence="1">
    <location>
        <begin position="1378"/>
        <end position="1389"/>
    </location>
</feature>
<feature type="compositionally biased region" description="Basic and acidic residues" evidence="1">
    <location>
        <begin position="1136"/>
        <end position="1147"/>
    </location>
</feature>
<feature type="region of interest" description="Disordered" evidence="1">
    <location>
        <begin position="1027"/>
        <end position="1235"/>
    </location>
</feature>
<feature type="compositionally biased region" description="Polar residues" evidence="1">
    <location>
        <begin position="882"/>
        <end position="894"/>
    </location>
</feature>
<feature type="region of interest" description="Disordered" evidence="1">
    <location>
        <begin position="1604"/>
        <end position="1627"/>
    </location>
</feature>
<feature type="region of interest" description="Disordered" evidence="1">
    <location>
        <begin position="1295"/>
        <end position="1320"/>
    </location>
</feature>
<dbReference type="OrthoDB" id="5367096at2759"/>
<feature type="compositionally biased region" description="Polar residues" evidence="1">
    <location>
        <begin position="258"/>
        <end position="269"/>
    </location>
</feature>
<feature type="region of interest" description="Disordered" evidence="1">
    <location>
        <begin position="2397"/>
        <end position="2443"/>
    </location>
</feature>
<feature type="compositionally biased region" description="Polar residues" evidence="1">
    <location>
        <begin position="790"/>
        <end position="800"/>
    </location>
</feature>
<feature type="compositionally biased region" description="Basic and acidic residues" evidence="1">
    <location>
        <begin position="1028"/>
        <end position="1037"/>
    </location>
</feature>
<feature type="compositionally biased region" description="Polar residues" evidence="1">
    <location>
        <begin position="762"/>
        <end position="782"/>
    </location>
</feature>
<feature type="compositionally biased region" description="Polar residues" evidence="1">
    <location>
        <begin position="1179"/>
        <end position="1197"/>
    </location>
</feature>
<feature type="compositionally biased region" description="Low complexity" evidence="1">
    <location>
        <begin position="2415"/>
        <end position="2426"/>
    </location>
</feature>
<name>A0A3N4JT66_9PEZI</name>
<feature type="compositionally biased region" description="Low complexity" evidence="1">
    <location>
        <begin position="957"/>
        <end position="967"/>
    </location>
</feature>
<feature type="region of interest" description="Disordered" evidence="1">
    <location>
        <begin position="1921"/>
        <end position="1997"/>
    </location>
</feature>
<dbReference type="EMBL" id="ML120383">
    <property type="protein sequence ID" value="RPB00002.1"/>
    <property type="molecule type" value="Genomic_DNA"/>
</dbReference>
<protein>
    <submittedName>
        <fullName evidence="2">Uncharacterized protein</fullName>
    </submittedName>
</protein>